<evidence type="ECO:0000313" key="5">
    <source>
        <dbReference type="Proteomes" id="UP000504621"/>
    </source>
</evidence>
<dbReference type="AlphaFoldDB" id="A0A6J1AYI8"/>
<dbReference type="Proteomes" id="UP000504621">
    <property type="component" value="Unplaced"/>
</dbReference>
<dbReference type="InterPro" id="IPR013633">
    <property type="entry name" value="NRDE-2"/>
</dbReference>
<evidence type="ECO:0000256" key="4">
    <source>
        <dbReference type="SAM" id="MobiDB-lite"/>
    </source>
</evidence>
<dbReference type="SUPFAM" id="SSF48452">
    <property type="entry name" value="TPR-like"/>
    <property type="match status" value="1"/>
</dbReference>
<evidence type="ECO:0000256" key="2">
    <source>
        <dbReference type="ARBA" id="ARBA00009265"/>
    </source>
</evidence>
<reference evidence="6" key="1">
    <citation type="submission" date="2025-08" db="UniProtKB">
        <authorList>
            <consortium name="RefSeq"/>
        </authorList>
    </citation>
    <scope>IDENTIFICATION</scope>
    <source>
        <tissue evidence="6">Leaf</tissue>
    </source>
</reference>
<sequence>MDGNANAMDDQQNPQDPRPSLFPLFPAAGAAAASVTATTAATASGPEWLCNPSFTSDLSLINDAVSSLPRALNVEEEDEGEDEDGGGKQQQQQKNYHSYELLEEEEDDEEDSDSDGEKYDERQKNKKKSKKRNKKRRMLKELGDSKSIHAKDYYFDSHPDHDNLAYGSLYRMDVPRYKLYSPQQLSAFLSQGLYRWTQRASTFDKDADIDALDTKLKSAGRYWSPNNAALERHNNLKRLRLFAPKNSSHFVPADFIPLSDSQSSDQLDDESSISNNSIIEESWEDEVLRKTREFNKLTREHPHDEKAWLAFAEFQDKVASMQRQKGVRLQTLEKKISILEKATELNPDNEQLLLCLMKAYQKRDNTDVLVGRWQSILRQHSGSYVLWKEFLHVVQGEFSRFKVSDMRKMYAHAIQALSATFSKQFRQIHQTSKRPDSAMVHLELGLVDIFLSLCRFEWQTGHQELATALFQAEIEFSLFCPSLFLNEHGKQRLFKHFWDSDDARVGEEGALGWSMWLEKEEENRQRVMKEEGLDKNDEGGWTGWSEPLSKSKKTSTNIENIANNDVTAEEFDEEIENEDIKQEDDTEALLKQLGIDVDAGASAEVKDTLTWARWSEEESARDSDQWMPVRAKPGAVTSIHGTPNEEVDGQLMREILYEDVSEYLFSLSSAEARLSLVFQFIDFYGGKISSWVCTNSSSWTEKILGLEELPGCIGENMRRMHDDLTKLQNKSGQFGLEFLWDSARGIPQRTEMMKFLRNAALLCLTAFPRNHILEEATLLAEELFVTKMNSSSCSVTPCQALAKHLLKCDRQLFLLIGWDDFTTIQLGLVIITFLGCKDLLLCGIYARREAVYGNMDHARRVFDMALLSLPGLPLDLQANSPLLYLWYAEAELGHNHGYNFESSSRAMHILSCLGSGVTYSPFKGHPSSLQLLRARQGYKEKISALRSKWMRGFVDDQSVALVCAAALFEELTAGWAAGIEIIDGVFTLVLPERRSQSYHLECLFNYYIRMLQRHHGQFTLSKAWESVTHGLKIYPSSPELFNALVEISCLYTTPNKLRRMFDDYCHKKPSVIVWLFALIFEMSRRGSMHRIHGLFERALANDQLHNSVILWRWYISYEINIMRNPSAARRTFFRAIHACPWSKKLWLDGFLKLDSILTAKELSDLQEVMRDKELNLRTDIYEILLQDELG</sequence>
<feature type="region of interest" description="Disordered" evidence="4">
    <location>
        <begin position="534"/>
        <end position="555"/>
    </location>
</feature>
<evidence type="ECO:0000256" key="3">
    <source>
        <dbReference type="ARBA" id="ARBA00023242"/>
    </source>
</evidence>
<dbReference type="GO" id="GO:1902369">
    <property type="term" value="P:negative regulation of RNA catabolic process"/>
    <property type="evidence" value="ECO:0007669"/>
    <property type="project" value="TreeGrafter"/>
</dbReference>
<proteinExistence type="inferred from homology"/>
<dbReference type="InterPro" id="IPR011990">
    <property type="entry name" value="TPR-like_helical_dom_sf"/>
</dbReference>
<evidence type="ECO:0000256" key="1">
    <source>
        <dbReference type="ARBA" id="ARBA00004123"/>
    </source>
</evidence>
<feature type="compositionally biased region" description="Basic residues" evidence="4">
    <location>
        <begin position="124"/>
        <end position="138"/>
    </location>
</feature>
<dbReference type="Gene3D" id="1.25.40.10">
    <property type="entry name" value="Tetratricopeptide repeat domain"/>
    <property type="match status" value="2"/>
</dbReference>
<feature type="compositionally biased region" description="Acidic residues" evidence="4">
    <location>
        <begin position="74"/>
        <end position="84"/>
    </location>
</feature>
<dbReference type="Pfam" id="PF08424">
    <property type="entry name" value="NRDE-2"/>
    <property type="match status" value="1"/>
</dbReference>
<feature type="region of interest" description="Disordered" evidence="4">
    <location>
        <begin position="1"/>
        <end position="24"/>
    </location>
</feature>
<organism evidence="5 6">
    <name type="scientific">Herrania umbratica</name>
    <dbReference type="NCBI Taxonomy" id="108875"/>
    <lineage>
        <taxon>Eukaryota</taxon>
        <taxon>Viridiplantae</taxon>
        <taxon>Streptophyta</taxon>
        <taxon>Embryophyta</taxon>
        <taxon>Tracheophyta</taxon>
        <taxon>Spermatophyta</taxon>
        <taxon>Magnoliopsida</taxon>
        <taxon>eudicotyledons</taxon>
        <taxon>Gunneridae</taxon>
        <taxon>Pentapetalae</taxon>
        <taxon>rosids</taxon>
        <taxon>malvids</taxon>
        <taxon>Malvales</taxon>
        <taxon>Malvaceae</taxon>
        <taxon>Byttnerioideae</taxon>
        <taxon>Herrania</taxon>
    </lineage>
</organism>
<dbReference type="SMART" id="SM00386">
    <property type="entry name" value="HAT"/>
    <property type="match status" value="6"/>
</dbReference>
<comment type="subcellular location">
    <subcellularLocation>
        <location evidence="1">Nucleus</location>
    </subcellularLocation>
</comment>
<accession>A0A6J1AYI8</accession>
<gene>
    <name evidence="6" type="primary">LOC110422395</name>
</gene>
<dbReference type="OrthoDB" id="297219at2759"/>
<dbReference type="InterPro" id="IPR003107">
    <property type="entry name" value="HAT"/>
</dbReference>
<dbReference type="GeneID" id="110422395"/>
<protein>
    <submittedName>
        <fullName evidence="6">Protein NRDE2 homolog isoform X1</fullName>
    </submittedName>
</protein>
<dbReference type="PANTHER" id="PTHR13471:SF0">
    <property type="entry name" value="NUCLEAR EXOSOME REGULATOR NRDE2"/>
    <property type="match status" value="1"/>
</dbReference>
<dbReference type="GO" id="GO:0071013">
    <property type="term" value="C:catalytic step 2 spliceosome"/>
    <property type="evidence" value="ECO:0007669"/>
    <property type="project" value="TreeGrafter"/>
</dbReference>
<keyword evidence="3" id="KW-0539">Nucleus</keyword>
<dbReference type="PANTHER" id="PTHR13471">
    <property type="entry name" value="TETRATRICOPEPTIDE-LIKE HELICAL"/>
    <property type="match status" value="1"/>
</dbReference>
<evidence type="ECO:0000313" key="6">
    <source>
        <dbReference type="RefSeq" id="XP_021291946.1"/>
    </source>
</evidence>
<feature type="region of interest" description="Disordered" evidence="4">
    <location>
        <begin position="72"/>
        <end position="142"/>
    </location>
</feature>
<name>A0A6J1AYI8_9ROSI</name>
<comment type="similarity">
    <text evidence="2">Belongs to the NRDE2 family.</text>
</comment>
<feature type="compositionally biased region" description="Acidic residues" evidence="4">
    <location>
        <begin position="101"/>
        <end position="114"/>
    </location>
</feature>
<keyword evidence="5" id="KW-1185">Reference proteome</keyword>
<dbReference type="RefSeq" id="XP_021291946.1">
    <property type="nucleotide sequence ID" value="XM_021436271.1"/>
</dbReference>
<dbReference type="GO" id="GO:0031048">
    <property type="term" value="P:regulatory ncRNA-mediated heterochromatin formation"/>
    <property type="evidence" value="ECO:0007669"/>
    <property type="project" value="TreeGrafter"/>
</dbReference>
<dbReference type="GO" id="GO:0006396">
    <property type="term" value="P:RNA processing"/>
    <property type="evidence" value="ECO:0007669"/>
    <property type="project" value="InterPro"/>
</dbReference>